<evidence type="ECO:0000313" key="1">
    <source>
        <dbReference type="EMBL" id="GAA4894021.1"/>
    </source>
</evidence>
<dbReference type="Proteomes" id="UP001501521">
    <property type="component" value="Unassembled WGS sequence"/>
</dbReference>
<evidence type="ECO:0000313" key="2">
    <source>
        <dbReference type="Proteomes" id="UP001501521"/>
    </source>
</evidence>
<accession>A0ABP9FBI4</accession>
<protein>
    <recommendedName>
        <fullName evidence="3">Nuclear transport factor 2 family protein</fullName>
    </recommendedName>
</protein>
<reference evidence="2" key="1">
    <citation type="journal article" date="2019" name="Int. J. Syst. Evol. Microbiol.">
        <title>The Global Catalogue of Microorganisms (GCM) 10K type strain sequencing project: providing services to taxonomists for standard genome sequencing and annotation.</title>
        <authorList>
            <consortium name="The Broad Institute Genomics Platform"/>
            <consortium name="The Broad Institute Genome Sequencing Center for Infectious Disease"/>
            <person name="Wu L."/>
            <person name="Ma J."/>
        </authorList>
    </citation>
    <scope>NUCLEOTIDE SEQUENCE [LARGE SCALE GENOMIC DNA]</scope>
    <source>
        <strain evidence="2">JCM 19125</strain>
    </source>
</reference>
<dbReference type="EMBL" id="BAABLV010000015">
    <property type="protein sequence ID" value="GAA4894021.1"/>
    <property type="molecule type" value="Genomic_DNA"/>
</dbReference>
<keyword evidence="2" id="KW-1185">Reference proteome</keyword>
<gene>
    <name evidence="1" type="ORF">GCM10025789_09030</name>
</gene>
<proteinExistence type="predicted"/>
<evidence type="ECO:0008006" key="3">
    <source>
        <dbReference type="Google" id="ProtNLM"/>
    </source>
</evidence>
<comment type="caution">
    <text evidence="1">The sequence shown here is derived from an EMBL/GenBank/DDBJ whole genome shotgun (WGS) entry which is preliminary data.</text>
</comment>
<organism evidence="1 2">
    <name type="scientific">Tessaracoccus lubricantis</name>
    <dbReference type="NCBI Taxonomy" id="545543"/>
    <lineage>
        <taxon>Bacteria</taxon>
        <taxon>Bacillati</taxon>
        <taxon>Actinomycetota</taxon>
        <taxon>Actinomycetes</taxon>
        <taxon>Propionibacteriales</taxon>
        <taxon>Propionibacteriaceae</taxon>
        <taxon>Tessaracoccus</taxon>
    </lineage>
</organism>
<name>A0ABP9FBI4_9ACTN</name>
<sequence>MLPTEDPESAAIVAGWQEYQRVYEKFAMAPNEYSDFTETQYVTTGHESVVILDRIAGFRENGLELVGGVAFHDLAVGPPTDEPDGTSTATIEYCLDLNQLQVRDVATGDLVARSGRFEEVAYMRQGLDDVWRVEGITSSDEEC</sequence>